<comment type="caution">
    <text evidence="1">The sequence shown here is derived from an EMBL/GenBank/DDBJ whole genome shotgun (WGS) entry which is preliminary data.</text>
</comment>
<keyword evidence="2" id="KW-1185">Reference proteome</keyword>
<accession>A0A6B0SB15</accession>
<proteinExistence type="predicted"/>
<evidence type="ECO:0000313" key="2">
    <source>
        <dbReference type="Proteomes" id="UP000322234"/>
    </source>
</evidence>
<dbReference type="AlphaFoldDB" id="A0A6B0SB15"/>
<gene>
    <name evidence="1" type="ORF">E5288_WYG017827</name>
</gene>
<sequence length="139" mass="16228">MFSRSSRKRLSSRSAYRTFNKPIGFLFHPGGLEYEVVNRNLYLQTTENLRPRKPLGDYLEYLVENTDWQGEKVQYYKQMFLLADKRSESESNVVVSKVLILFKGTVLVPSCIKSFHSEYCGKGQMKYYHKKSVYGDALC</sequence>
<dbReference type="Proteomes" id="UP000322234">
    <property type="component" value="Unassembled WGS sequence"/>
</dbReference>
<name>A0A6B0SB15_9CETA</name>
<reference evidence="1" key="1">
    <citation type="submission" date="2019-10" db="EMBL/GenBank/DDBJ databases">
        <title>The sequence and de novo assembly of the wild yak genome.</title>
        <authorList>
            <person name="Liu Y."/>
        </authorList>
    </citation>
    <scope>NUCLEOTIDE SEQUENCE [LARGE SCALE GENOMIC DNA]</scope>
    <source>
        <strain evidence="1">WY2019</strain>
    </source>
</reference>
<dbReference type="EMBL" id="VBQZ03000182">
    <property type="protein sequence ID" value="MXQ97176.1"/>
    <property type="molecule type" value="Genomic_DNA"/>
</dbReference>
<organism evidence="1 2">
    <name type="scientific">Bos mutus</name>
    <name type="common">wild yak</name>
    <dbReference type="NCBI Taxonomy" id="72004"/>
    <lineage>
        <taxon>Eukaryota</taxon>
        <taxon>Metazoa</taxon>
        <taxon>Chordata</taxon>
        <taxon>Craniata</taxon>
        <taxon>Vertebrata</taxon>
        <taxon>Euteleostomi</taxon>
        <taxon>Mammalia</taxon>
        <taxon>Eutheria</taxon>
        <taxon>Laurasiatheria</taxon>
        <taxon>Artiodactyla</taxon>
        <taxon>Ruminantia</taxon>
        <taxon>Pecora</taxon>
        <taxon>Bovidae</taxon>
        <taxon>Bovinae</taxon>
        <taxon>Bos</taxon>
    </lineage>
</organism>
<protein>
    <submittedName>
        <fullName evidence="1">Uncharacterized protein</fullName>
    </submittedName>
</protein>
<evidence type="ECO:0000313" key="1">
    <source>
        <dbReference type="EMBL" id="MXQ97176.1"/>
    </source>
</evidence>